<feature type="compositionally biased region" description="Low complexity" evidence="3">
    <location>
        <begin position="160"/>
        <end position="197"/>
    </location>
</feature>
<evidence type="ECO:0000313" key="6">
    <source>
        <dbReference type="Proteomes" id="UP001367676"/>
    </source>
</evidence>
<evidence type="ECO:0000256" key="2">
    <source>
        <dbReference type="ARBA" id="ARBA00023242"/>
    </source>
</evidence>
<protein>
    <recommendedName>
        <fullName evidence="4">RanBD1 domain-containing protein</fullName>
    </recommendedName>
</protein>
<keyword evidence="2" id="KW-0539">Nucleus</keyword>
<dbReference type="PANTHER" id="PTHR23138:SF142">
    <property type="entry name" value="RAN-BINDING PROTEIN 3B-RELATED"/>
    <property type="match status" value="1"/>
</dbReference>
<dbReference type="SMART" id="SM00160">
    <property type="entry name" value="RanBD"/>
    <property type="match status" value="1"/>
</dbReference>
<feature type="compositionally biased region" description="Basic and acidic residues" evidence="3">
    <location>
        <begin position="1"/>
        <end position="24"/>
    </location>
</feature>
<dbReference type="Gene3D" id="2.30.29.30">
    <property type="entry name" value="Pleckstrin-homology domain (PH domain)/Phosphotyrosine-binding domain (PTB)"/>
    <property type="match status" value="1"/>
</dbReference>
<dbReference type="Pfam" id="PF00638">
    <property type="entry name" value="Ran_BP1"/>
    <property type="match status" value="1"/>
</dbReference>
<dbReference type="GO" id="GO:0006611">
    <property type="term" value="P:protein export from nucleus"/>
    <property type="evidence" value="ECO:0007669"/>
    <property type="project" value="TreeGrafter"/>
</dbReference>
<comment type="caution">
    <text evidence="5">The sequence shown here is derived from an EMBL/GenBank/DDBJ whole genome shotgun (WGS) entry which is preliminary data.</text>
</comment>
<feature type="region of interest" description="Disordered" evidence="3">
    <location>
        <begin position="1"/>
        <end position="34"/>
    </location>
</feature>
<dbReference type="InterPro" id="IPR011993">
    <property type="entry name" value="PH-like_dom_sf"/>
</dbReference>
<organism evidence="5 6">
    <name type="scientific">Parthenolecanium corni</name>
    <dbReference type="NCBI Taxonomy" id="536013"/>
    <lineage>
        <taxon>Eukaryota</taxon>
        <taxon>Metazoa</taxon>
        <taxon>Ecdysozoa</taxon>
        <taxon>Arthropoda</taxon>
        <taxon>Hexapoda</taxon>
        <taxon>Insecta</taxon>
        <taxon>Pterygota</taxon>
        <taxon>Neoptera</taxon>
        <taxon>Paraneoptera</taxon>
        <taxon>Hemiptera</taxon>
        <taxon>Sternorrhyncha</taxon>
        <taxon>Coccoidea</taxon>
        <taxon>Coccidae</taxon>
        <taxon>Parthenolecanium</taxon>
    </lineage>
</organism>
<comment type="subcellular location">
    <subcellularLocation>
        <location evidence="1">Nucleus</location>
    </subcellularLocation>
</comment>
<evidence type="ECO:0000313" key="5">
    <source>
        <dbReference type="EMBL" id="KAK7603821.1"/>
    </source>
</evidence>
<dbReference type="InterPro" id="IPR000156">
    <property type="entry name" value="Ran_bind_dom"/>
</dbReference>
<sequence>MASLKDNNELKSESALEKECSKDLEENEPSNGEKCKSSVVTANICGTNHTINICSPVGLSSTYKPVIGAGRSILKPSALFTDANVSTPSVTFGNHASKGVKLKPSVLANPFANSSSQIPSNEVKSNSAPSETITSSQTTESQNEETNNSTQPTPLFVPLTNSTSNSSTNHVSASSPSTLVTPSTTFSTSDTLPSTSTNPLSSAFVFGQNLHERVSIEKDDVKETVSPDGSTFSDMLFSAAIQQDKEKASVSHELSNGSSKTLSASAKEYEEARSVKRKYEEVAVVTGEEDEQNILQINCKLFAFDNTLSNWTERGRGTLRVNDKDTPEGRSSRLVMRLLGNLRVVLNTKVWSDMNVELVSQKSVRLTAIDSDGQVRIYLVTAQPKDADQLHNVLTNRIQKKKLKLSSSEENASDVKSS</sequence>
<gene>
    <name evidence="5" type="ORF">V9T40_003820</name>
</gene>
<dbReference type="AlphaFoldDB" id="A0AAN9TTG2"/>
<dbReference type="GO" id="GO:0005634">
    <property type="term" value="C:nucleus"/>
    <property type="evidence" value="ECO:0007669"/>
    <property type="project" value="UniProtKB-SubCell"/>
</dbReference>
<dbReference type="SUPFAM" id="SSF50729">
    <property type="entry name" value="PH domain-like"/>
    <property type="match status" value="1"/>
</dbReference>
<feature type="compositionally biased region" description="Low complexity" evidence="3">
    <location>
        <begin position="130"/>
        <end position="151"/>
    </location>
</feature>
<dbReference type="PROSITE" id="PS50196">
    <property type="entry name" value="RANBD1"/>
    <property type="match status" value="1"/>
</dbReference>
<feature type="compositionally biased region" description="Polar residues" evidence="3">
    <location>
        <begin position="112"/>
        <end position="129"/>
    </location>
</feature>
<accession>A0AAN9TTG2</accession>
<dbReference type="InterPro" id="IPR045255">
    <property type="entry name" value="RanBP1-like"/>
</dbReference>
<feature type="region of interest" description="Disordered" evidence="3">
    <location>
        <begin position="112"/>
        <end position="197"/>
    </location>
</feature>
<dbReference type="EMBL" id="JBBCAQ010000006">
    <property type="protein sequence ID" value="KAK7603821.1"/>
    <property type="molecule type" value="Genomic_DNA"/>
</dbReference>
<proteinExistence type="predicted"/>
<evidence type="ECO:0000256" key="1">
    <source>
        <dbReference type="ARBA" id="ARBA00004123"/>
    </source>
</evidence>
<dbReference type="PANTHER" id="PTHR23138">
    <property type="entry name" value="RAN BINDING PROTEIN"/>
    <property type="match status" value="1"/>
</dbReference>
<evidence type="ECO:0000256" key="3">
    <source>
        <dbReference type="SAM" id="MobiDB-lite"/>
    </source>
</evidence>
<evidence type="ECO:0000259" key="4">
    <source>
        <dbReference type="PROSITE" id="PS50196"/>
    </source>
</evidence>
<dbReference type="CDD" id="cd13180">
    <property type="entry name" value="RanBD_RanBP3"/>
    <property type="match status" value="1"/>
</dbReference>
<dbReference type="Proteomes" id="UP001367676">
    <property type="component" value="Unassembled WGS sequence"/>
</dbReference>
<keyword evidence="6" id="KW-1185">Reference proteome</keyword>
<name>A0AAN9TTG2_9HEMI</name>
<reference evidence="5 6" key="1">
    <citation type="submission" date="2024-03" db="EMBL/GenBank/DDBJ databases">
        <title>Adaptation during the transition from Ophiocordyceps entomopathogen to insect associate is accompanied by gene loss and intensified selection.</title>
        <authorList>
            <person name="Ward C.M."/>
            <person name="Onetto C.A."/>
            <person name="Borneman A.R."/>
        </authorList>
    </citation>
    <scope>NUCLEOTIDE SEQUENCE [LARGE SCALE GENOMIC DNA]</scope>
    <source>
        <strain evidence="5">AWRI1</strain>
        <tissue evidence="5">Single Adult Female</tissue>
    </source>
</reference>
<feature type="domain" description="RanBD1" evidence="4">
    <location>
        <begin position="268"/>
        <end position="357"/>
    </location>
</feature>